<dbReference type="Proteomes" id="UP001500192">
    <property type="component" value="Unassembled WGS sequence"/>
</dbReference>
<gene>
    <name evidence="5" type="ORF">GCM10023214_04440</name>
</gene>
<feature type="chain" id="PRO_5046416948" description="Peptidase S1 domain-containing protein" evidence="3">
    <location>
        <begin position="32"/>
        <end position="571"/>
    </location>
</feature>
<dbReference type="PROSITE" id="PS50240">
    <property type="entry name" value="TRYPSIN_DOM"/>
    <property type="match status" value="1"/>
</dbReference>
<dbReference type="PRINTS" id="PR00722">
    <property type="entry name" value="CHYMOTRYPSIN"/>
</dbReference>
<evidence type="ECO:0000313" key="5">
    <source>
        <dbReference type="EMBL" id="GAA5152463.1"/>
    </source>
</evidence>
<sequence length="571" mass="60095">MHVSTRRRLHRSTAVVIAAATMALTAPSAGAVTGSADPSRFIVKVSAESGNCSGVLTAPQWILTSSACFPDTTAPGASTHPVTATVGSTDLGGTTGYRLAINAVVPQSGRPLVLARLATPVTDTAPITLAATPVQAGETLQVAGYGRTATEWVPNQPHVTTVTAGTPATTTFPATSATGPTTCRGDAGGPAYRTTGSGPELVGLNHSSWQNGCLGETETRTGATEIRVDDLHDTLTTQMNSPILTRYLGLGGANSFLGSPVGNEYTVAGGSGQDYQHGAIYYSAATGAHIVQDDILTKYKAIGGPTAIGFPLTDQNTTPDGVGRYNHFSLGGGASIYWTPATNAHVVQGSIHEKWAALGWERGLGYPVTDEVTITGITGESGRYTDFSHPDTASIYWSPASGTHEIQGDIRKKWLSLGGAPKLGFPTTDESTTPDGVGRYNHFNHPDGLSVYWSSASGAHHIQGAIRNKWADYGWETGFGYPTTDETVTSDGVGRYNHFTNNASVYWTPATAAHAVFGSIRETWAGLGWENSRLAYPTSDEYDVTGGRRNDFQHGNITWTSANNTTQVTYF</sequence>
<keyword evidence="2" id="KW-1015">Disulfide bond</keyword>
<organism evidence="5 6">
    <name type="scientific">Amycolatopsis dongchuanensis</name>
    <dbReference type="NCBI Taxonomy" id="1070866"/>
    <lineage>
        <taxon>Bacteria</taxon>
        <taxon>Bacillati</taxon>
        <taxon>Actinomycetota</taxon>
        <taxon>Actinomycetes</taxon>
        <taxon>Pseudonocardiales</taxon>
        <taxon>Pseudonocardiaceae</taxon>
        <taxon>Amycolatopsis</taxon>
    </lineage>
</organism>
<dbReference type="SUPFAM" id="SSF50494">
    <property type="entry name" value="Trypsin-like serine proteases"/>
    <property type="match status" value="1"/>
</dbReference>
<comment type="caution">
    <text evidence="5">The sequence shown here is derived from an EMBL/GenBank/DDBJ whole genome shotgun (WGS) entry which is preliminary data.</text>
</comment>
<evidence type="ECO:0000313" key="6">
    <source>
        <dbReference type="Proteomes" id="UP001500192"/>
    </source>
</evidence>
<dbReference type="SMART" id="SM00020">
    <property type="entry name" value="Tryp_SPc"/>
    <property type="match status" value="1"/>
</dbReference>
<dbReference type="InterPro" id="IPR050430">
    <property type="entry name" value="Peptidase_S1"/>
</dbReference>
<evidence type="ECO:0000256" key="1">
    <source>
        <dbReference type="ARBA" id="ARBA00007664"/>
    </source>
</evidence>
<dbReference type="EMBL" id="BAABIB010000011">
    <property type="protein sequence ID" value="GAA5152463.1"/>
    <property type="molecule type" value="Genomic_DNA"/>
</dbReference>
<dbReference type="InterPro" id="IPR001314">
    <property type="entry name" value="Peptidase_S1A"/>
</dbReference>
<dbReference type="InterPro" id="IPR009003">
    <property type="entry name" value="Peptidase_S1_PA"/>
</dbReference>
<name>A0ABP9PV98_9PSEU</name>
<feature type="signal peptide" evidence="3">
    <location>
        <begin position="1"/>
        <end position="31"/>
    </location>
</feature>
<dbReference type="PANTHER" id="PTHR24276">
    <property type="entry name" value="POLYSERASE-RELATED"/>
    <property type="match status" value="1"/>
</dbReference>
<comment type="similarity">
    <text evidence="1">Belongs to the peptidase S1 family.</text>
</comment>
<evidence type="ECO:0000259" key="4">
    <source>
        <dbReference type="PROSITE" id="PS50240"/>
    </source>
</evidence>
<keyword evidence="6" id="KW-1185">Reference proteome</keyword>
<dbReference type="Pfam" id="PF08310">
    <property type="entry name" value="LGFP"/>
    <property type="match status" value="6"/>
</dbReference>
<evidence type="ECO:0000256" key="2">
    <source>
        <dbReference type="ARBA" id="ARBA00023157"/>
    </source>
</evidence>
<dbReference type="Pfam" id="PF00089">
    <property type="entry name" value="Trypsin"/>
    <property type="match status" value="1"/>
</dbReference>
<dbReference type="PROSITE" id="PS51318">
    <property type="entry name" value="TAT"/>
    <property type="match status" value="1"/>
</dbReference>
<dbReference type="PANTHER" id="PTHR24276:SF98">
    <property type="entry name" value="FI18310P1-RELATED"/>
    <property type="match status" value="1"/>
</dbReference>
<dbReference type="InterPro" id="IPR006311">
    <property type="entry name" value="TAT_signal"/>
</dbReference>
<keyword evidence="3" id="KW-0732">Signal</keyword>
<feature type="domain" description="Peptidase S1" evidence="4">
    <location>
        <begin position="32"/>
        <end position="240"/>
    </location>
</feature>
<dbReference type="InterPro" id="IPR013207">
    <property type="entry name" value="LGFP"/>
</dbReference>
<dbReference type="InterPro" id="IPR043504">
    <property type="entry name" value="Peptidase_S1_PA_chymotrypsin"/>
</dbReference>
<reference evidence="6" key="1">
    <citation type="journal article" date="2019" name="Int. J. Syst. Evol. Microbiol.">
        <title>The Global Catalogue of Microorganisms (GCM) 10K type strain sequencing project: providing services to taxonomists for standard genome sequencing and annotation.</title>
        <authorList>
            <consortium name="The Broad Institute Genomics Platform"/>
            <consortium name="The Broad Institute Genome Sequencing Center for Infectious Disease"/>
            <person name="Wu L."/>
            <person name="Ma J."/>
        </authorList>
    </citation>
    <scope>NUCLEOTIDE SEQUENCE [LARGE SCALE GENOMIC DNA]</scope>
    <source>
        <strain evidence="6">JCM 18054</strain>
    </source>
</reference>
<evidence type="ECO:0000256" key="3">
    <source>
        <dbReference type="SAM" id="SignalP"/>
    </source>
</evidence>
<proteinExistence type="inferred from homology"/>
<dbReference type="InterPro" id="IPR001254">
    <property type="entry name" value="Trypsin_dom"/>
</dbReference>
<accession>A0ABP9PV98</accession>
<protein>
    <recommendedName>
        <fullName evidence="4">Peptidase S1 domain-containing protein</fullName>
    </recommendedName>
</protein>
<dbReference type="Gene3D" id="2.40.10.10">
    <property type="entry name" value="Trypsin-like serine proteases"/>
    <property type="match status" value="1"/>
</dbReference>